<keyword evidence="2" id="KW-0479">Metal-binding</keyword>
<evidence type="ECO:0000256" key="4">
    <source>
        <dbReference type="ARBA" id="ARBA00022771"/>
    </source>
</evidence>
<dbReference type="InterPro" id="IPR013087">
    <property type="entry name" value="Znf_C2H2_type"/>
</dbReference>
<comment type="subcellular location">
    <subcellularLocation>
        <location evidence="1">Nucleus</location>
    </subcellularLocation>
</comment>
<dbReference type="SUPFAM" id="SSF57667">
    <property type="entry name" value="beta-beta-alpha zinc fingers"/>
    <property type="match status" value="1"/>
</dbReference>
<dbReference type="PANTHER" id="PTHR10039">
    <property type="entry name" value="AMELOGENIN"/>
    <property type="match status" value="1"/>
</dbReference>
<dbReference type="PANTHER" id="PTHR10039:SF14">
    <property type="entry name" value="NACHT DOMAIN-CONTAINING PROTEIN"/>
    <property type="match status" value="1"/>
</dbReference>
<dbReference type="SUPFAM" id="SSF52540">
    <property type="entry name" value="P-loop containing nucleoside triphosphate hydrolases"/>
    <property type="match status" value="1"/>
</dbReference>
<keyword evidence="5" id="KW-0862">Zinc</keyword>
<evidence type="ECO:0000313" key="9">
    <source>
        <dbReference type="EMBL" id="KAI1855067.1"/>
    </source>
</evidence>
<protein>
    <recommendedName>
        <fullName evidence="8">C2H2-type domain-containing protein</fullName>
    </recommendedName>
</protein>
<evidence type="ECO:0000256" key="5">
    <source>
        <dbReference type="ARBA" id="ARBA00022833"/>
    </source>
</evidence>
<dbReference type="SMART" id="SM00355">
    <property type="entry name" value="ZnF_C2H2"/>
    <property type="match status" value="4"/>
</dbReference>
<dbReference type="Pfam" id="PF00096">
    <property type="entry name" value="zf-C2H2"/>
    <property type="match status" value="2"/>
</dbReference>
<dbReference type="Pfam" id="PF22939">
    <property type="entry name" value="WHD_GPIID"/>
    <property type="match status" value="1"/>
</dbReference>
<dbReference type="GO" id="GO:0005634">
    <property type="term" value="C:nucleus"/>
    <property type="evidence" value="ECO:0007669"/>
    <property type="project" value="UniProtKB-SubCell"/>
</dbReference>
<dbReference type="Gene3D" id="3.40.50.300">
    <property type="entry name" value="P-loop containing nucleotide triphosphate hydrolases"/>
    <property type="match status" value="1"/>
</dbReference>
<dbReference type="PROSITE" id="PS50157">
    <property type="entry name" value="ZINC_FINGER_C2H2_2"/>
    <property type="match status" value="2"/>
</dbReference>
<keyword evidence="3" id="KW-0677">Repeat</keyword>
<dbReference type="InterPro" id="IPR036236">
    <property type="entry name" value="Znf_C2H2_sf"/>
</dbReference>
<sequence>MATNGEECDQESAAALAEALQSFKRRCSERGLRHFEVTRSSEVKIDLLRIQRDQERLRAMMNLRRVEKFVLRLEDFSAILQDIFHGAHYLSIVWGAMHFILQTASSTLNEGLDSLLDAYEGLGKNMPSLKNLNPLFTKHTEGRKKVFKSAWKDFNHTVSTLKASLHTQKTLIENGSRLLNHRRDTASNGKGNILTSEDIWNLSSKVADYEKENFTKHDEAQKAEEKRRANQFQAVLRWVCPVPKASEDTHHDRCAVRGKYPETCNWIMKHDAVHNWMEVETPTHSILWVTGGMGAGKSTLASFLVDACMDYPNASTCVAVFQSLLRQQLMHIREDPRFRHLIAYLHDKKDASGQQNLSTEDAARPLLDLFFDVIPHQYIIIDGLDECDKAEIRQCLSLLTHVVSRQDNIEPGGLRLLVLSRDIQHIEKPLSGENCTANILRIRSKDNEAAIEKYVMQRVGEFPQRLELSKDEKEEIKHLTCNEAKGAKGMFLFAELVLNNLQQVVDRISLTRELEVRRFPKTLREAYGRIIDNLRQQQDEYRWEKTKSIMGWLICAGRVLQWHEIQAIVSIERDEQSVEFNRKKFIPDVQDFCGSLVHIRPGNKVELIHHTASEYILDSQFVSKVEVEFDLALLCMQYLTFPCFERSITRPTRKNFAKEGFYAFQDYAVSKWFYHIAQVVRMSRDVFSVDKGKAERFTKILDDFIHRFHESIEDDEVSQEDTSGSSLSTRTNPKEIEEHAKAECKDVEEATFHPILLHLWIHISRHQKKNIEERNKPSLEEMEEMLSENRNVIEELVANATGDEASDLTEYYGKNVFKCPRTHCDYFYEGFEDVNKRDHHINRHDRPFECTVPGCQIGGAGFISNKDLDRHKKNYHMGVSDEPAAFPQLSNKKKSNEARFPCEICGQRFTRKINLTGHTRSHFGERPYGCQNCGKKFTRVNDLRRHEKLHLRK</sequence>
<dbReference type="Proteomes" id="UP000829685">
    <property type="component" value="Unassembled WGS sequence"/>
</dbReference>
<dbReference type="InterPro" id="IPR056884">
    <property type="entry name" value="NPHP3-like_N"/>
</dbReference>
<gene>
    <name evidence="9" type="ORF">JX265_012255</name>
</gene>
<feature type="domain" description="C2H2-type" evidence="8">
    <location>
        <begin position="900"/>
        <end position="927"/>
    </location>
</feature>
<dbReference type="PROSITE" id="PS00028">
    <property type="entry name" value="ZINC_FINGER_C2H2_1"/>
    <property type="match status" value="2"/>
</dbReference>
<dbReference type="FunFam" id="3.30.160.60:FF:000624">
    <property type="entry name" value="zinc finger protein 697"/>
    <property type="match status" value="1"/>
</dbReference>
<dbReference type="InterPro" id="IPR054471">
    <property type="entry name" value="GPIID_WHD"/>
</dbReference>
<accession>A0A9P9WAR2</accession>
<evidence type="ECO:0000256" key="2">
    <source>
        <dbReference type="ARBA" id="ARBA00022723"/>
    </source>
</evidence>
<proteinExistence type="predicted"/>
<evidence type="ECO:0000256" key="3">
    <source>
        <dbReference type="ARBA" id="ARBA00022737"/>
    </source>
</evidence>
<evidence type="ECO:0000259" key="8">
    <source>
        <dbReference type="PROSITE" id="PS50157"/>
    </source>
</evidence>
<feature type="domain" description="C2H2-type" evidence="8">
    <location>
        <begin position="928"/>
        <end position="953"/>
    </location>
</feature>
<dbReference type="InterPro" id="IPR027417">
    <property type="entry name" value="P-loop_NTPase"/>
</dbReference>
<evidence type="ECO:0000313" key="10">
    <source>
        <dbReference type="Proteomes" id="UP000829685"/>
    </source>
</evidence>
<keyword evidence="10" id="KW-1185">Reference proteome</keyword>
<organism evidence="9 10">
    <name type="scientific">Neoarthrinium moseri</name>
    <dbReference type="NCBI Taxonomy" id="1658444"/>
    <lineage>
        <taxon>Eukaryota</taxon>
        <taxon>Fungi</taxon>
        <taxon>Dikarya</taxon>
        <taxon>Ascomycota</taxon>
        <taxon>Pezizomycotina</taxon>
        <taxon>Sordariomycetes</taxon>
        <taxon>Xylariomycetidae</taxon>
        <taxon>Amphisphaeriales</taxon>
        <taxon>Apiosporaceae</taxon>
        <taxon>Neoarthrinium</taxon>
    </lineage>
</organism>
<evidence type="ECO:0000256" key="7">
    <source>
        <dbReference type="PROSITE-ProRule" id="PRU00042"/>
    </source>
</evidence>
<dbReference type="GO" id="GO:0008270">
    <property type="term" value="F:zinc ion binding"/>
    <property type="evidence" value="ECO:0007669"/>
    <property type="project" value="UniProtKB-KW"/>
</dbReference>
<comment type="caution">
    <text evidence="9">The sequence shown here is derived from an EMBL/GenBank/DDBJ whole genome shotgun (WGS) entry which is preliminary data.</text>
</comment>
<dbReference type="FunFam" id="3.30.160.60:FF:000145">
    <property type="entry name" value="Zinc finger protein 574"/>
    <property type="match status" value="1"/>
</dbReference>
<dbReference type="Gene3D" id="3.30.160.60">
    <property type="entry name" value="Classic Zinc Finger"/>
    <property type="match status" value="3"/>
</dbReference>
<dbReference type="EMBL" id="JAFIMR010000051">
    <property type="protein sequence ID" value="KAI1855067.1"/>
    <property type="molecule type" value="Genomic_DNA"/>
</dbReference>
<evidence type="ECO:0000256" key="6">
    <source>
        <dbReference type="ARBA" id="ARBA00023242"/>
    </source>
</evidence>
<dbReference type="AlphaFoldDB" id="A0A9P9WAR2"/>
<keyword evidence="4 7" id="KW-0863">Zinc-finger</keyword>
<name>A0A9P9WAR2_9PEZI</name>
<dbReference type="Pfam" id="PF24883">
    <property type="entry name" value="NPHP3_N"/>
    <property type="match status" value="1"/>
</dbReference>
<keyword evidence="6" id="KW-0539">Nucleus</keyword>
<reference evidence="9" key="1">
    <citation type="submission" date="2021-03" db="EMBL/GenBank/DDBJ databases">
        <title>Revisited historic fungal species revealed as producer of novel bioactive compounds through whole genome sequencing and comparative genomics.</title>
        <authorList>
            <person name="Vignolle G.A."/>
            <person name="Hochenegger N."/>
            <person name="Mach R.L."/>
            <person name="Mach-Aigner A.R."/>
            <person name="Javad Rahimi M."/>
            <person name="Salim K.A."/>
            <person name="Chan C.M."/>
            <person name="Lim L.B.L."/>
            <person name="Cai F."/>
            <person name="Druzhinina I.S."/>
            <person name="U'Ren J.M."/>
            <person name="Derntl C."/>
        </authorList>
    </citation>
    <scope>NUCLEOTIDE SEQUENCE</scope>
    <source>
        <strain evidence="9">TUCIM 5799</strain>
    </source>
</reference>
<evidence type="ECO:0000256" key="1">
    <source>
        <dbReference type="ARBA" id="ARBA00004123"/>
    </source>
</evidence>